<proteinExistence type="predicted"/>
<dbReference type="RefSeq" id="YP_002517302.1">
    <property type="nucleotide sequence ID" value="NC_011916.1"/>
</dbReference>
<dbReference type="InterPro" id="IPR046163">
    <property type="entry name" value="DUF6165"/>
</dbReference>
<dbReference type="PATRIC" id="fig|565050.3.peg.1890"/>
<dbReference type="AlphaFoldDB" id="A0A0H3C938"/>
<dbReference type="RefSeq" id="WP_010919719.1">
    <property type="nucleotide sequence ID" value="NC_011916.1"/>
</dbReference>
<name>A0A0H3C938_CAUVN</name>
<dbReference type="KEGG" id="ccs:CCNA_01929"/>
<dbReference type="Pfam" id="PF19662">
    <property type="entry name" value="DUF6165"/>
    <property type="match status" value="1"/>
</dbReference>
<dbReference type="GeneID" id="7330069"/>
<organism evidence="1 2">
    <name type="scientific">Caulobacter vibrioides (strain NA1000 / CB15N)</name>
    <name type="common">Caulobacter crescentus</name>
    <dbReference type="NCBI Taxonomy" id="565050"/>
    <lineage>
        <taxon>Bacteria</taxon>
        <taxon>Pseudomonadati</taxon>
        <taxon>Pseudomonadota</taxon>
        <taxon>Alphaproteobacteria</taxon>
        <taxon>Caulobacterales</taxon>
        <taxon>Caulobacteraceae</taxon>
        <taxon>Caulobacter</taxon>
    </lineage>
</organism>
<evidence type="ECO:0000313" key="2">
    <source>
        <dbReference type="Proteomes" id="UP000001364"/>
    </source>
</evidence>
<accession>A0A0H3C938</accession>
<dbReference type="SMR" id="A0A0H3C938"/>
<dbReference type="Proteomes" id="UP000001364">
    <property type="component" value="Chromosome"/>
</dbReference>
<dbReference type="HOGENOM" id="CLU_155300_0_0_5"/>
<sequence length="134" mass="15013">MSILAPISAGELVDKITILRVKAQRIGDPAKEANVRKELALLETTAREHLPENAEIARLTEELTIVNAALWDIEDGKRDCERRQDFGPDFVALARRVYIDNDKRAAIKRAINEAAGSEIVEEKSYKPYLGTPEK</sequence>
<evidence type="ECO:0000313" key="1">
    <source>
        <dbReference type="EMBL" id="ACL95394.1"/>
    </source>
</evidence>
<dbReference type="OrthoDB" id="9155693at2"/>
<keyword evidence="2" id="KW-1185">Reference proteome</keyword>
<gene>
    <name evidence="1" type="ordered locus">CCNA_01929</name>
</gene>
<reference evidence="1 2" key="1">
    <citation type="journal article" date="2010" name="J. Bacteriol.">
        <title>The genetic basis of laboratory adaptation in Caulobacter crescentus.</title>
        <authorList>
            <person name="Marks M.E."/>
            <person name="Castro-Rojas C.M."/>
            <person name="Teiling C."/>
            <person name="Du L."/>
            <person name="Kapatral V."/>
            <person name="Walunas T.L."/>
            <person name="Crosson S."/>
        </authorList>
    </citation>
    <scope>NUCLEOTIDE SEQUENCE [LARGE SCALE GENOMIC DNA]</scope>
    <source>
        <strain evidence="2">NA1000 / CB15N</strain>
    </source>
</reference>
<dbReference type="EMBL" id="CP001340">
    <property type="protein sequence ID" value="ACL95394.1"/>
    <property type="molecule type" value="Genomic_DNA"/>
</dbReference>
<protein>
    <submittedName>
        <fullName evidence="1">Uncharacterized protein</fullName>
    </submittedName>
</protein>